<name>A0AC60QGS3_IXOPE</name>
<reference evidence="1 2" key="1">
    <citation type="journal article" date="2020" name="Cell">
        <title>Large-Scale Comparative Analyses of Tick Genomes Elucidate Their Genetic Diversity and Vector Capacities.</title>
        <authorList>
            <consortium name="Tick Genome and Microbiome Consortium (TIGMIC)"/>
            <person name="Jia N."/>
            <person name="Wang J."/>
            <person name="Shi W."/>
            <person name="Du L."/>
            <person name="Sun Y."/>
            <person name="Zhan W."/>
            <person name="Jiang J.F."/>
            <person name="Wang Q."/>
            <person name="Zhang B."/>
            <person name="Ji P."/>
            <person name="Bell-Sakyi L."/>
            <person name="Cui X.M."/>
            <person name="Yuan T.T."/>
            <person name="Jiang B.G."/>
            <person name="Yang W.F."/>
            <person name="Lam T.T."/>
            <person name="Chang Q.C."/>
            <person name="Ding S.J."/>
            <person name="Wang X.J."/>
            <person name="Zhu J.G."/>
            <person name="Ruan X.D."/>
            <person name="Zhao L."/>
            <person name="Wei J.T."/>
            <person name="Ye R.Z."/>
            <person name="Que T.C."/>
            <person name="Du C.H."/>
            <person name="Zhou Y.H."/>
            <person name="Cheng J.X."/>
            <person name="Dai P.F."/>
            <person name="Guo W.B."/>
            <person name="Han X.H."/>
            <person name="Huang E.J."/>
            <person name="Li L.F."/>
            <person name="Wei W."/>
            <person name="Gao Y.C."/>
            <person name="Liu J.Z."/>
            <person name="Shao H.Z."/>
            <person name="Wang X."/>
            <person name="Wang C.C."/>
            <person name="Yang T.C."/>
            <person name="Huo Q.B."/>
            <person name="Li W."/>
            <person name="Chen H.Y."/>
            <person name="Chen S.E."/>
            <person name="Zhou L.G."/>
            <person name="Ni X.B."/>
            <person name="Tian J.H."/>
            <person name="Sheng Y."/>
            <person name="Liu T."/>
            <person name="Pan Y.S."/>
            <person name="Xia L.Y."/>
            <person name="Li J."/>
            <person name="Zhao F."/>
            <person name="Cao W.C."/>
        </authorList>
    </citation>
    <scope>NUCLEOTIDE SEQUENCE [LARGE SCALE GENOMIC DNA]</scope>
    <source>
        <strain evidence="1">Iper-2018</strain>
    </source>
</reference>
<dbReference type="Proteomes" id="UP000805193">
    <property type="component" value="Unassembled WGS sequence"/>
</dbReference>
<evidence type="ECO:0000313" key="2">
    <source>
        <dbReference type="Proteomes" id="UP000805193"/>
    </source>
</evidence>
<evidence type="ECO:0000313" key="1">
    <source>
        <dbReference type="EMBL" id="KAG0432165.1"/>
    </source>
</evidence>
<dbReference type="EMBL" id="JABSTQ010009171">
    <property type="protein sequence ID" value="KAG0432165.1"/>
    <property type="molecule type" value="Genomic_DNA"/>
</dbReference>
<comment type="caution">
    <text evidence="1">The sequence shown here is derived from an EMBL/GenBank/DDBJ whole genome shotgun (WGS) entry which is preliminary data.</text>
</comment>
<protein>
    <submittedName>
        <fullName evidence="1">Uncharacterized protein</fullName>
    </submittedName>
</protein>
<accession>A0AC60QGS3</accession>
<sequence length="136" mass="14752">MRNTQLRPRVLASSVTHGSLQGMVATDEHLSVSQMTASRAVRVVAPAIVECLGSRWINFHAKSKAATKEGFARADGMLAGVVGMSWEHTRNPPRPVLNPELSPATAVPEDTRRTPPTRTPTTTGTMFVETCFENPL</sequence>
<proteinExistence type="predicted"/>
<keyword evidence="2" id="KW-1185">Reference proteome</keyword>
<organism evidence="1 2">
    <name type="scientific">Ixodes persulcatus</name>
    <name type="common">Taiga tick</name>
    <dbReference type="NCBI Taxonomy" id="34615"/>
    <lineage>
        <taxon>Eukaryota</taxon>
        <taxon>Metazoa</taxon>
        <taxon>Ecdysozoa</taxon>
        <taxon>Arthropoda</taxon>
        <taxon>Chelicerata</taxon>
        <taxon>Arachnida</taxon>
        <taxon>Acari</taxon>
        <taxon>Parasitiformes</taxon>
        <taxon>Ixodida</taxon>
        <taxon>Ixodoidea</taxon>
        <taxon>Ixodidae</taxon>
        <taxon>Ixodinae</taxon>
        <taxon>Ixodes</taxon>
    </lineage>
</organism>
<gene>
    <name evidence="1" type="ORF">HPB47_021109</name>
</gene>